<dbReference type="PANTHER" id="PTHR45743">
    <property type="entry name" value="POTASSIUM CHANNEL AKT1"/>
    <property type="match status" value="1"/>
</dbReference>
<feature type="transmembrane region" description="Helical" evidence="1">
    <location>
        <begin position="121"/>
        <end position="142"/>
    </location>
</feature>
<dbReference type="GO" id="GO:0005249">
    <property type="term" value="F:voltage-gated potassium channel activity"/>
    <property type="evidence" value="ECO:0007669"/>
    <property type="project" value="InterPro"/>
</dbReference>
<sequence>MSDISTKWSQSSDATRSKDKSQQVSFQSSFRFLSYFSFIQARWGEFCKPHICSLIDMMKQTDIVKETIDSGILIGFRRWLERSFMISRHHPYTKTVFKSLTEIRNEEVRHVLRFQGIIHPFSMFCLYYEFLMALLTVVYLIYVLPSDMAYLSFYPHLKWIKFVFDVIMTVSVIVNFSIGYWDKDNMNIVLQSKAIARQLAVRSSNGPMAKHPLLLYRRYIRTFLAWDVMSCIPSYTIGIYFFSHSSSWGLIEWLSLARMARILTIDRTLDMFRAYCRVPVELYVSIEILLWSYSIVLCCMALMAFTSQYPYLFDHITENKDTALAHEAIFATIRSLFGVGQVKIVYSYAEVLTAMLITMISQVVRFVAKVPHSLRGGARSLPAARRIPQVQGTSAQHSRGHLLLLRVSVPKALLRRVGHFKHVDRKSTEGNHPDNNAQALLDALSGFQEIPSYRLDKKIEKIKFIRQLPNPMIMQILSNMDPCYYCPGDVIFRVNAPARCLYFIRSGTVALHDENNIEVCHLEDSSYYGDISVILNQFHYVTMTAVAPCKIFKLSHFALMQILDTVPEVKERVFEVTRKLLINGRNDWVSNWVRTRSGALGNVGSSMRINPPLSYA</sequence>
<keyword evidence="1" id="KW-0472">Membrane</keyword>
<protein>
    <recommendedName>
        <fullName evidence="2">Cyclic nucleotide-binding domain-containing protein</fullName>
    </recommendedName>
</protein>
<feature type="transmembrane region" description="Helical" evidence="1">
    <location>
        <begin position="162"/>
        <end position="181"/>
    </location>
</feature>
<dbReference type="Pfam" id="PF00027">
    <property type="entry name" value="cNMP_binding"/>
    <property type="match status" value="1"/>
</dbReference>
<name>A0AAR5QG59_DENPD</name>
<dbReference type="SMART" id="SM00100">
    <property type="entry name" value="cNMP"/>
    <property type="match status" value="1"/>
</dbReference>
<feature type="transmembrane region" description="Helical" evidence="1">
    <location>
        <begin position="286"/>
        <end position="305"/>
    </location>
</feature>
<dbReference type="InterPro" id="IPR018490">
    <property type="entry name" value="cNMP-bd_dom_sf"/>
</dbReference>
<evidence type="ECO:0000259" key="2">
    <source>
        <dbReference type="PROSITE" id="PS50042"/>
    </source>
</evidence>
<keyword evidence="4" id="KW-1185">Reference proteome</keyword>
<keyword evidence="1" id="KW-0812">Transmembrane</keyword>
<dbReference type="Gene3D" id="2.60.120.10">
    <property type="entry name" value="Jelly Rolls"/>
    <property type="match status" value="1"/>
</dbReference>
<organism evidence="3 4">
    <name type="scientific">Dendroctonus ponderosae</name>
    <name type="common">Mountain pine beetle</name>
    <dbReference type="NCBI Taxonomy" id="77166"/>
    <lineage>
        <taxon>Eukaryota</taxon>
        <taxon>Metazoa</taxon>
        <taxon>Ecdysozoa</taxon>
        <taxon>Arthropoda</taxon>
        <taxon>Hexapoda</taxon>
        <taxon>Insecta</taxon>
        <taxon>Pterygota</taxon>
        <taxon>Neoptera</taxon>
        <taxon>Endopterygota</taxon>
        <taxon>Coleoptera</taxon>
        <taxon>Polyphaga</taxon>
        <taxon>Cucujiformia</taxon>
        <taxon>Curculionidae</taxon>
        <taxon>Scolytinae</taxon>
        <taxon>Dendroctonus</taxon>
    </lineage>
</organism>
<accession>A0AAR5QG59</accession>
<dbReference type="Proteomes" id="UP000019118">
    <property type="component" value="Unassembled WGS sequence"/>
</dbReference>
<evidence type="ECO:0000256" key="1">
    <source>
        <dbReference type="SAM" id="Phobius"/>
    </source>
</evidence>
<dbReference type="InterPro" id="IPR014710">
    <property type="entry name" value="RmlC-like_jellyroll"/>
</dbReference>
<dbReference type="SUPFAM" id="SSF51206">
    <property type="entry name" value="cAMP-binding domain-like"/>
    <property type="match status" value="1"/>
</dbReference>
<dbReference type="PANTHER" id="PTHR45743:SF2">
    <property type="entry name" value="POTASSIUM CHANNEL AKT1"/>
    <property type="match status" value="1"/>
</dbReference>
<dbReference type="InterPro" id="IPR000595">
    <property type="entry name" value="cNMP-bd_dom"/>
</dbReference>
<reference evidence="4" key="1">
    <citation type="journal article" date="2013" name="Genome Biol.">
        <title>Draft genome of the mountain pine beetle, Dendroctonus ponderosae Hopkins, a major forest pest.</title>
        <authorList>
            <person name="Keeling C.I."/>
            <person name="Yuen M.M."/>
            <person name="Liao N.Y."/>
            <person name="Docking T.R."/>
            <person name="Chan S.K."/>
            <person name="Taylor G.A."/>
            <person name="Palmquist D.L."/>
            <person name="Jackman S.D."/>
            <person name="Nguyen A."/>
            <person name="Li M."/>
            <person name="Henderson H."/>
            <person name="Janes J.K."/>
            <person name="Zhao Y."/>
            <person name="Pandoh P."/>
            <person name="Moore R."/>
            <person name="Sperling F.A."/>
            <person name="Huber D.P."/>
            <person name="Birol I."/>
            <person name="Jones S.J."/>
            <person name="Bohlmann J."/>
        </authorList>
    </citation>
    <scope>NUCLEOTIDE SEQUENCE</scope>
</reference>
<dbReference type="PROSITE" id="PS50042">
    <property type="entry name" value="CNMP_BINDING_3"/>
    <property type="match status" value="1"/>
</dbReference>
<reference evidence="3" key="2">
    <citation type="submission" date="2024-08" db="UniProtKB">
        <authorList>
            <consortium name="EnsemblMetazoa"/>
        </authorList>
    </citation>
    <scope>IDENTIFICATION</scope>
</reference>
<dbReference type="CDD" id="cd00038">
    <property type="entry name" value="CAP_ED"/>
    <property type="match status" value="1"/>
</dbReference>
<dbReference type="EnsemblMetazoa" id="XM_019916646.1">
    <property type="protein sequence ID" value="XP_019772205.1"/>
    <property type="gene ID" value="LOC109545804"/>
</dbReference>
<keyword evidence="1" id="KW-1133">Transmembrane helix</keyword>
<feature type="domain" description="Cyclic nucleotide-binding" evidence="2">
    <location>
        <begin position="464"/>
        <end position="575"/>
    </location>
</feature>
<dbReference type="InterPro" id="IPR045319">
    <property type="entry name" value="KAT/AKT"/>
</dbReference>
<dbReference type="AlphaFoldDB" id="A0AAR5QG59"/>
<evidence type="ECO:0000313" key="3">
    <source>
        <dbReference type="EnsemblMetazoa" id="XP_019772205.1"/>
    </source>
</evidence>
<evidence type="ECO:0000313" key="4">
    <source>
        <dbReference type="Proteomes" id="UP000019118"/>
    </source>
</evidence>
<proteinExistence type="predicted"/>
<dbReference type="SUPFAM" id="SSF81324">
    <property type="entry name" value="Voltage-gated potassium channels"/>
    <property type="match status" value="1"/>
</dbReference>